<dbReference type="InterPro" id="IPR018378">
    <property type="entry name" value="C-type_lectin_CS"/>
</dbReference>
<feature type="non-terminal residue" evidence="3">
    <location>
        <position position="177"/>
    </location>
</feature>
<dbReference type="InterPro" id="IPR016186">
    <property type="entry name" value="C-type_lectin-like/link_sf"/>
</dbReference>
<keyword evidence="1" id="KW-1015">Disulfide bond</keyword>
<dbReference type="Proteomes" id="UP000887013">
    <property type="component" value="Unassembled WGS sequence"/>
</dbReference>
<proteinExistence type="predicted"/>
<evidence type="ECO:0000256" key="1">
    <source>
        <dbReference type="ARBA" id="ARBA00023157"/>
    </source>
</evidence>
<feature type="domain" description="C-type lectin" evidence="2">
    <location>
        <begin position="1"/>
        <end position="90"/>
    </location>
</feature>
<dbReference type="InterPro" id="IPR001304">
    <property type="entry name" value="C-type_lectin-like"/>
</dbReference>
<dbReference type="Gene3D" id="3.10.100.10">
    <property type="entry name" value="Mannose-Binding Protein A, subunit A"/>
    <property type="match status" value="2"/>
</dbReference>
<evidence type="ECO:0000259" key="2">
    <source>
        <dbReference type="PROSITE" id="PS50041"/>
    </source>
</evidence>
<dbReference type="PROSITE" id="PS00615">
    <property type="entry name" value="C_TYPE_LECTIN_1"/>
    <property type="match status" value="1"/>
</dbReference>
<sequence length="177" mass="20448">FLTDLILEVDEDAWIGLKYLVREIQWIDKTPLDYANWDSNEPSFTSDDDESDLFYIPHSQGSCVKLVYGRRNMGKWNDVSCNQIKAFICQKQKDPSLTNPSEDPFSCSNKTGWSRLGTSCFQIFEEKTQKMSCTAAQSKCRTYEADLVTFKNSAVAVFLSKRITQKDEFFWIGVREM</sequence>
<gene>
    <name evidence="3" type="ORF">NPIL_366591</name>
</gene>
<comment type="caution">
    <text evidence="3">The sequence shown here is derived from an EMBL/GenBank/DDBJ whole genome shotgun (WGS) entry which is preliminary data.</text>
</comment>
<evidence type="ECO:0000313" key="3">
    <source>
        <dbReference type="EMBL" id="GFT40036.1"/>
    </source>
</evidence>
<reference evidence="3" key="1">
    <citation type="submission" date="2020-08" db="EMBL/GenBank/DDBJ databases">
        <title>Multicomponent nature underlies the extraordinary mechanical properties of spider dragline silk.</title>
        <authorList>
            <person name="Kono N."/>
            <person name="Nakamura H."/>
            <person name="Mori M."/>
            <person name="Yoshida Y."/>
            <person name="Ohtoshi R."/>
            <person name="Malay A.D."/>
            <person name="Moran D.A.P."/>
            <person name="Tomita M."/>
            <person name="Numata K."/>
            <person name="Arakawa K."/>
        </authorList>
    </citation>
    <scope>NUCLEOTIDE SEQUENCE</scope>
</reference>
<accession>A0A8X6P064</accession>
<dbReference type="PANTHER" id="PTHR22803">
    <property type="entry name" value="MANNOSE, PHOSPHOLIPASE, LECTIN RECEPTOR RELATED"/>
    <property type="match status" value="1"/>
</dbReference>
<dbReference type="Pfam" id="PF00059">
    <property type="entry name" value="Lectin_C"/>
    <property type="match status" value="2"/>
</dbReference>
<dbReference type="InterPro" id="IPR050111">
    <property type="entry name" value="C-type_lectin/snaclec_domain"/>
</dbReference>
<keyword evidence="4" id="KW-1185">Reference proteome</keyword>
<keyword evidence="3" id="KW-0675">Receptor</keyword>
<dbReference type="AlphaFoldDB" id="A0A8X6P064"/>
<dbReference type="SUPFAM" id="SSF56436">
    <property type="entry name" value="C-type lectin-like"/>
    <property type="match status" value="2"/>
</dbReference>
<dbReference type="OrthoDB" id="6428734at2759"/>
<dbReference type="InterPro" id="IPR016187">
    <property type="entry name" value="CTDL_fold"/>
</dbReference>
<name>A0A8X6P064_NEPPI</name>
<dbReference type="CDD" id="cd00037">
    <property type="entry name" value="CLECT"/>
    <property type="match status" value="2"/>
</dbReference>
<feature type="non-terminal residue" evidence="3">
    <location>
        <position position="1"/>
    </location>
</feature>
<evidence type="ECO:0000313" key="4">
    <source>
        <dbReference type="Proteomes" id="UP000887013"/>
    </source>
</evidence>
<dbReference type="PROSITE" id="PS50041">
    <property type="entry name" value="C_TYPE_LECTIN_2"/>
    <property type="match status" value="1"/>
</dbReference>
<organism evidence="3 4">
    <name type="scientific">Nephila pilipes</name>
    <name type="common">Giant wood spider</name>
    <name type="synonym">Nephila maculata</name>
    <dbReference type="NCBI Taxonomy" id="299642"/>
    <lineage>
        <taxon>Eukaryota</taxon>
        <taxon>Metazoa</taxon>
        <taxon>Ecdysozoa</taxon>
        <taxon>Arthropoda</taxon>
        <taxon>Chelicerata</taxon>
        <taxon>Arachnida</taxon>
        <taxon>Araneae</taxon>
        <taxon>Araneomorphae</taxon>
        <taxon>Entelegynae</taxon>
        <taxon>Araneoidea</taxon>
        <taxon>Nephilidae</taxon>
        <taxon>Nephila</taxon>
    </lineage>
</organism>
<protein>
    <submittedName>
        <fullName evidence="3">Macrophage mannose receptor 1</fullName>
    </submittedName>
</protein>
<dbReference type="EMBL" id="BMAW01014690">
    <property type="protein sequence ID" value="GFT40036.1"/>
    <property type="molecule type" value="Genomic_DNA"/>
</dbReference>